<comment type="caution">
    <text evidence="8">The sequence shown here is derived from an EMBL/GenBank/DDBJ whole genome shotgun (WGS) entry which is preliminary data.</text>
</comment>
<feature type="domain" description="NlpC/P60" evidence="7">
    <location>
        <begin position="196"/>
        <end position="307"/>
    </location>
</feature>
<feature type="compositionally biased region" description="Acidic residues" evidence="5">
    <location>
        <begin position="106"/>
        <end position="141"/>
    </location>
</feature>
<dbReference type="STRING" id="396014.BF93_14010"/>
<comment type="similarity">
    <text evidence="1">Belongs to the peptidase C40 family.</text>
</comment>
<dbReference type="PATRIC" id="fig|396014.3.peg.1153"/>
<dbReference type="eggNOG" id="COG0791">
    <property type="taxonomic scope" value="Bacteria"/>
</dbReference>
<evidence type="ECO:0000256" key="1">
    <source>
        <dbReference type="ARBA" id="ARBA00007074"/>
    </source>
</evidence>
<evidence type="ECO:0000256" key="2">
    <source>
        <dbReference type="ARBA" id="ARBA00022670"/>
    </source>
</evidence>
<protein>
    <submittedName>
        <fullName evidence="8">Hydrolase</fullName>
    </submittedName>
</protein>
<feature type="region of interest" description="Disordered" evidence="5">
    <location>
        <begin position="99"/>
        <end position="200"/>
    </location>
</feature>
<keyword evidence="3 8" id="KW-0378">Hydrolase</keyword>
<dbReference type="Proteomes" id="UP000023067">
    <property type="component" value="Unassembled WGS sequence"/>
</dbReference>
<evidence type="ECO:0000313" key="8">
    <source>
        <dbReference type="EMBL" id="EWS81940.1"/>
    </source>
</evidence>
<feature type="signal peptide" evidence="6">
    <location>
        <begin position="1"/>
        <end position="32"/>
    </location>
</feature>
<evidence type="ECO:0000313" key="9">
    <source>
        <dbReference type="Proteomes" id="UP000023067"/>
    </source>
</evidence>
<evidence type="ECO:0000259" key="7">
    <source>
        <dbReference type="PROSITE" id="PS51935"/>
    </source>
</evidence>
<dbReference type="HOGENOM" id="CLU_016043_1_7_11"/>
<evidence type="ECO:0000256" key="5">
    <source>
        <dbReference type="SAM" id="MobiDB-lite"/>
    </source>
</evidence>
<name>Z9JU96_9MICO</name>
<evidence type="ECO:0000256" key="6">
    <source>
        <dbReference type="SAM" id="SignalP"/>
    </source>
</evidence>
<keyword evidence="4" id="KW-0788">Thiol protease</keyword>
<dbReference type="InterPro" id="IPR038765">
    <property type="entry name" value="Papain-like_cys_pep_sf"/>
</dbReference>
<dbReference type="EMBL" id="JDYK01000004">
    <property type="protein sequence ID" value="EWS81940.1"/>
    <property type="molecule type" value="Genomic_DNA"/>
</dbReference>
<dbReference type="GO" id="GO:0006508">
    <property type="term" value="P:proteolysis"/>
    <property type="evidence" value="ECO:0007669"/>
    <property type="project" value="UniProtKB-KW"/>
</dbReference>
<dbReference type="InterPro" id="IPR051202">
    <property type="entry name" value="Peptidase_C40"/>
</dbReference>
<dbReference type="PANTHER" id="PTHR47053">
    <property type="entry name" value="MUREIN DD-ENDOPEPTIDASE MEPH-RELATED"/>
    <property type="match status" value="1"/>
</dbReference>
<feature type="compositionally biased region" description="Acidic residues" evidence="5">
    <location>
        <begin position="153"/>
        <end position="163"/>
    </location>
</feature>
<organism evidence="8 9">
    <name type="scientific">Brachybacterium phenoliresistens</name>
    <dbReference type="NCBI Taxonomy" id="396014"/>
    <lineage>
        <taxon>Bacteria</taxon>
        <taxon>Bacillati</taxon>
        <taxon>Actinomycetota</taxon>
        <taxon>Actinomycetes</taxon>
        <taxon>Micrococcales</taxon>
        <taxon>Dermabacteraceae</taxon>
        <taxon>Brachybacterium</taxon>
    </lineage>
</organism>
<dbReference type="PROSITE" id="PS51935">
    <property type="entry name" value="NLPC_P60"/>
    <property type="match status" value="1"/>
</dbReference>
<gene>
    <name evidence="8" type="ORF">BF93_14010</name>
</gene>
<dbReference type="OrthoDB" id="9815778at2"/>
<evidence type="ECO:0000256" key="3">
    <source>
        <dbReference type="ARBA" id="ARBA00022801"/>
    </source>
</evidence>
<keyword evidence="2" id="KW-0645">Protease</keyword>
<dbReference type="InterPro" id="IPR000064">
    <property type="entry name" value="NLP_P60_dom"/>
</dbReference>
<evidence type="ECO:0000256" key="4">
    <source>
        <dbReference type="ARBA" id="ARBA00022807"/>
    </source>
</evidence>
<dbReference type="RefSeq" id="WP_038371272.1">
    <property type="nucleotide sequence ID" value="NZ_KK069990.1"/>
</dbReference>
<feature type="compositionally biased region" description="Low complexity" evidence="5">
    <location>
        <begin position="191"/>
        <end position="200"/>
    </location>
</feature>
<dbReference type="Gene3D" id="3.90.1720.10">
    <property type="entry name" value="endopeptidase domain like (from Nostoc punctiforme)"/>
    <property type="match status" value="1"/>
</dbReference>
<dbReference type="AlphaFoldDB" id="Z9JU96"/>
<dbReference type="PANTHER" id="PTHR47053:SF1">
    <property type="entry name" value="MUREIN DD-ENDOPEPTIDASE MEPH-RELATED"/>
    <property type="match status" value="1"/>
</dbReference>
<keyword evidence="9" id="KW-1185">Reference proteome</keyword>
<sequence>MSNTAKNTHRRPMRTVTPVVRAGRAAAGAAVAAGMLFGGAAAATADGESDAVTADVQADAAAAPAVIVPAAVEPVNIPAVDAAAETEATGLVALEAPALTVTVPEPEPEVVEAPEEDAEQAEDSSEEQSSEDGADESEESSSDSGESSRDSDSSDSEESDSDESSSRSDSEESSDSEDESSSTSEEKEKSSPAPSAAKGSSILATARSGIGVPYVWGGDDPSGWDCSGFVQWVYGQHGISLPHSAGSQVAQGTRISRSEARPGDLVYKPGHIGIYAGDGRFVDAGNPRVDTTERDIYSGDWSYYRIG</sequence>
<accession>Z9JU96</accession>
<dbReference type="SUPFAM" id="SSF54001">
    <property type="entry name" value="Cysteine proteinases"/>
    <property type="match status" value="1"/>
</dbReference>
<reference evidence="8 9" key="1">
    <citation type="submission" date="2014-02" db="EMBL/GenBank/DDBJ databases">
        <title>Genome sequence of Brachybacterium phenoliresistens strain W13A50.</title>
        <authorList>
            <person name="Wang X."/>
        </authorList>
    </citation>
    <scope>NUCLEOTIDE SEQUENCE [LARGE SCALE GENOMIC DNA]</scope>
    <source>
        <strain evidence="8 9">W13A50</strain>
    </source>
</reference>
<proteinExistence type="inferred from homology"/>
<keyword evidence="6" id="KW-0732">Signal</keyword>
<feature type="compositionally biased region" description="Acidic residues" evidence="5">
    <location>
        <begin position="171"/>
        <end position="180"/>
    </location>
</feature>
<dbReference type="Pfam" id="PF00877">
    <property type="entry name" value="NLPC_P60"/>
    <property type="match status" value="1"/>
</dbReference>
<dbReference type="GO" id="GO:0008234">
    <property type="term" value="F:cysteine-type peptidase activity"/>
    <property type="evidence" value="ECO:0007669"/>
    <property type="project" value="UniProtKB-KW"/>
</dbReference>
<feature type="chain" id="PRO_5038915101" evidence="6">
    <location>
        <begin position="33"/>
        <end position="307"/>
    </location>
</feature>